<dbReference type="Proteomes" id="UP000632222">
    <property type="component" value="Unassembled WGS sequence"/>
</dbReference>
<dbReference type="PANTHER" id="PTHR39441:SF1">
    <property type="entry name" value="DUF2252 DOMAIN-CONTAINING PROTEIN"/>
    <property type="match status" value="1"/>
</dbReference>
<comment type="caution">
    <text evidence="1">The sequence shown here is derived from an EMBL/GenBank/DDBJ whole genome shotgun (WGS) entry which is preliminary data.</text>
</comment>
<evidence type="ECO:0000313" key="1">
    <source>
        <dbReference type="EMBL" id="GGJ32903.1"/>
    </source>
</evidence>
<accession>A0ABQ2CYC8</accession>
<proteinExistence type="predicted"/>
<dbReference type="PANTHER" id="PTHR39441">
    <property type="entry name" value="DUF2252 DOMAIN-CONTAINING PROTEIN"/>
    <property type="match status" value="1"/>
</dbReference>
<dbReference type="Pfam" id="PF10009">
    <property type="entry name" value="DUF2252"/>
    <property type="match status" value="1"/>
</dbReference>
<evidence type="ECO:0008006" key="3">
    <source>
        <dbReference type="Google" id="ProtNLM"/>
    </source>
</evidence>
<gene>
    <name evidence="1" type="ORF">GCM10008938_18920</name>
</gene>
<name>A0ABQ2CYC8_9DEIO</name>
<evidence type="ECO:0000313" key="2">
    <source>
        <dbReference type="Proteomes" id="UP000632222"/>
    </source>
</evidence>
<organism evidence="1 2">
    <name type="scientific">Deinococcus roseus</name>
    <dbReference type="NCBI Taxonomy" id="392414"/>
    <lineage>
        <taxon>Bacteria</taxon>
        <taxon>Thermotogati</taxon>
        <taxon>Deinococcota</taxon>
        <taxon>Deinococci</taxon>
        <taxon>Deinococcales</taxon>
        <taxon>Deinococcaceae</taxon>
        <taxon>Deinococcus</taxon>
    </lineage>
</organism>
<keyword evidence="2" id="KW-1185">Reference proteome</keyword>
<sequence>MDTTLQFQAPRQERFDQGKQLRDQFDVRPLGRFAPAEKKRDVLHLHQLSDQTRLKRFVPIRYGRMLESPFATFRGGANVMAFDLAVLPTSGVRVQLCGDAHLGNFGLYASPERQMMFDLNDFDETLAGPFEWDLYRLLASCAVAALHLGFAESTAQTMVQSSLRTYRERMQEFAGQGHLEVWYHHISTTKVLEVLDHARDHLRKSVRKAEEKTSQSAVEKMAELKAGKWTFISDPPKLEPVDDRELKGSIERFFREYLDSLPSDRQFLLGKYTFEDAALRLTGVGSAGRQVYVALMQGQDSQDTLLLQLKQAFPSALEMALGGSPYDHHGQRVVTGQKLMQATTDIFLGWSTFKNRHFYVRQLRDRKGSINIEDLSAEDLREYCELCAYVLARAHARSGDAALLAGFLADQQAFDAFEDALARFALHYAELNQQDFEALLKAEKAGEIEVVRGI</sequence>
<protein>
    <recommendedName>
        <fullName evidence="3">DUF2252 domain-containing protein</fullName>
    </recommendedName>
</protein>
<dbReference type="RefSeq" id="WP_189002438.1">
    <property type="nucleotide sequence ID" value="NZ_BMOD01000005.1"/>
</dbReference>
<reference evidence="2" key="1">
    <citation type="journal article" date="2019" name="Int. J. Syst. Evol. Microbiol.">
        <title>The Global Catalogue of Microorganisms (GCM) 10K type strain sequencing project: providing services to taxonomists for standard genome sequencing and annotation.</title>
        <authorList>
            <consortium name="The Broad Institute Genomics Platform"/>
            <consortium name="The Broad Institute Genome Sequencing Center for Infectious Disease"/>
            <person name="Wu L."/>
            <person name="Ma J."/>
        </authorList>
    </citation>
    <scope>NUCLEOTIDE SEQUENCE [LARGE SCALE GENOMIC DNA]</scope>
    <source>
        <strain evidence="2">JCM 14370</strain>
    </source>
</reference>
<dbReference type="EMBL" id="BMOD01000005">
    <property type="protein sequence ID" value="GGJ32903.1"/>
    <property type="molecule type" value="Genomic_DNA"/>
</dbReference>
<dbReference type="InterPro" id="IPR018721">
    <property type="entry name" value="DUF2252"/>
</dbReference>